<gene>
    <name evidence="2" type="ORF">PGLA1383_LOCUS32713</name>
</gene>
<dbReference type="EMBL" id="CAJNNV010025542">
    <property type="protein sequence ID" value="CAE8614998.1"/>
    <property type="molecule type" value="Genomic_DNA"/>
</dbReference>
<dbReference type="Pfam" id="PF12796">
    <property type="entry name" value="Ank_2"/>
    <property type="match status" value="1"/>
</dbReference>
<dbReference type="Gene3D" id="1.25.40.20">
    <property type="entry name" value="Ankyrin repeat-containing domain"/>
    <property type="match status" value="1"/>
</dbReference>
<name>A0A813FS05_POLGL</name>
<evidence type="ECO:0000313" key="2">
    <source>
        <dbReference type="EMBL" id="CAE8614998.1"/>
    </source>
</evidence>
<comment type="caution">
    <text evidence="2">The sequence shown here is derived from an EMBL/GenBank/DDBJ whole genome shotgun (WGS) entry which is preliminary data.</text>
</comment>
<protein>
    <submittedName>
        <fullName evidence="2">Uncharacterized protein</fullName>
    </submittedName>
</protein>
<proteinExistence type="predicted"/>
<feature type="compositionally biased region" description="Low complexity" evidence="1">
    <location>
        <begin position="366"/>
        <end position="391"/>
    </location>
</feature>
<reference evidence="2" key="1">
    <citation type="submission" date="2021-02" db="EMBL/GenBank/DDBJ databases">
        <authorList>
            <person name="Dougan E. K."/>
            <person name="Rhodes N."/>
            <person name="Thang M."/>
            <person name="Chan C."/>
        </authorList>
    </citation>
    <scope>NUCLEOTIDE SEQUENCE</scope>
</reference>
<feature type="region of interest" description="Disordered" evidence="1">
    <location>
        <begin position="323"/>
        <end position="391"/>
    </location>
</feature>
<accession>A0A813FS05</accession>
<dbReference type="SUPFAM" id="SSF48403">
    <property type="entry name" value="Ankyrin repeat"/>
    <property type="match status" value="1"/>
</dbReference>
<dbReference type="Proteomes" id="UP000654075">
    <property type="component" value="Unassembled WGS sequence"/>
</dbReference>
<evidence type="ECO:0000313" key="3">
    <source>
        <dbReference type="Proteomes" id="UP000654075"/>
    </source>
</evidence>
<keyword evidence="3" id="KW-1185">Reference proteome</keyword>
<feature type="compositionally biased region" description="Pro residues" evidence="1">
    <location>
        <begin position="178"/>
        <end position="190"/>
    </location>
</feature>
<evidence type="ECO:0000256" key="1">
    <source>
        <dbReference type="SAM" id="MobiDB-lite"/>
    </source>
</evidence>
<sequence>MGLQLKTLTDLVYFQTEQTAMLNRQLQEQRSIINATVQAVQSLQVEVDLLRRDQPQSRNQGDDGSAGSGTVMTSQLGCATQASVSQWDGVVLGHRKFASAAESVVSSVSVDQELEPTIPLLSGRPLVAAAFVRSPPGLAIQQPQLQLSRQTSPVSEEQSEDFTPSASGPGGDGASSLSPPPPQRPPPPQPQIAFPEQHQTPHMREYSGGKASSLLAPHPKVRTVSAEASDGFFDVVRKGGEEEAIYAIQTISTRVLNHGDGQHWTVLHIAASTGAVNVCRQILSRTDFQSIQAGDLEGNTAMHIATRHGNREAGPNTGLRAPCSTPCRSPVTSRPATSCRWVDPPVPCRRESAARLPPSLMDNKQASAGTATGPTTGTPTASTSSASAEPSAAASLAPEGIAALAEAAAASLSLEGINALAAAMDVVKDNLSPAHLAEFAKDKIEALARKFPAGPFKAT</sequence>
<dbReference type="InterPro" id="IPR036770">
    <property type="entry name" value="Ankyrin_rpt-contain_sf"/>
</dbReference>
<feature type="region of interest" description="Disordered" evidence="1">
    <location>
        <begin position="51"/>
        <end position="72"/>
    </location>
</feature>
<organism evidence="2 3">
    <name type="scientific">Polarella glacialis</name>
    <name type="common">Dinoflagellate</name>
    <dbReference type="NCBI Taxonomy" id="89957"/>
    <lineage>
        <taxon>Eukaryota</taxon>
        <taxon>Sar</taxon>
        <taxon>Alveolata</taxon>
        <taxon>Dinophyceae</taxon>
        <taxon>Suessiales</taxon>
        <taxon>Suessiaceae</taxon>
        <taxon>Polarella</taxon>
    </lineage>
</organism>
<dbReference type="InterPro" id="IPR002110">
    <property type="entry name" value="Ankyrin_rpt"/>
</dbReference>
<feature type="compositionally biased region" description="Polar residues" evidence="1">
    <location>
        <begin position="141"/>
        <end position="156"/>
    </location>
</feature>
<dbReference type="AlphaFoldDB" id="A0A813FS05"/>
<feature type="compositionally biased region" description="Polar residues" evidence="1">
    <location>
        <begin position="326"/>
        <end position="336"/>
    </location>
</feature>
<feature type="region of interest" description="Disordered" evidence="1">
    <location>
        <begin position="141"/>
        <end position="214"/>
    </location>
</feature>